<dbReference type="RefSeq" id="WP_169494027.1">
    <property type="nucleotide sequence ID" value="NZ_JABBGM010000006.1"/>
</dbReference>
<gene>
    <name evidence="1" type="ORF">HHL27_13760</name>
</gene>
<dbReference type="AlphaFoldDB" id="A0A7Y0BQF1"/>
<accession>A0A7Y0BQF1</accession>
<dbReference type="EMBL" id="JABBGM010000006">
    <property type="protein sequence ID" value="NML94736.1"/>
    <property type="molecule type" value="Genomic_DNA"/>
</dbReference>
<name>A0A7Y0BQF1_9SPHN</name>
<sequence length="57" mass="6701">MQLPPILRRARQERFAEARLLHPDPRVRARAHKLFHAAYWDADRMAKAAVEPYSDFG</sequence>
<reference evidence="1 2" key="1">
    <citation type="submission" date="2020-04" db="EMBL/GenBank/DDBJ databases">
        <title>Novosphingobium sp. TW-4 isolated from soil.</title>
        <authorList>
            <person name="Dahal R.H."/>
            <person name="Chaudhary D.K."/>
        </authorList>
    </citation>
    <scope>NUCLEOTIDE SEQUENCE [LARGE SCALE GENOMIC DNA]</scope>
    <source>
        <strain evidence="1 2">TW-4</strain>
    </source>
</reference>
<dbReference type="Proteomes" id="UP000583556">
    <property type="component" value="Unassembled WGS sequence"/>
</dbReference>
<comment type="caution">
    <text evidence="1">The sequence shown here is derived from an EMBL/GenBank/DDBJ whole genome shotgun (WGS) entry which is preliminary data.</text>
</comment>
<evidence type="ECO:0000313" key="1">
    <source>
        <dbReference type="EMBL" id="NML94736.1"/>
    </source>
</evidence>
<proteinExistence type="predicted"/>
<evidence type="ECO:0000313" key="2">
    <source>
        <dbReference type="Proteomes" id="UP000583556"/>
    </source>
</evidence>
<keyword evidence="2" id="KW-1185">Reference proteome</keyword>
<organism evidence="1 2">
    <name type="scientific">Novosphingobium olei</name>
    <dbReference type="NCBI Taxonomy" id="2728851"/>
    <lineage>
        <taxon>Bacteria</taxon>
        <taxon>Pseudomonadati</taxon>
        <taxon>Pseudomonadota</taxon>
        <taxon>Alphaproteobacteria</taxon>
        <taxon>Sphingomonadales</taxon>
        <taxon>Sphingomonadaceae</taxon>
        <taxon>Novosphingobium</taxon>
    </lineage>
</organism>
<protein>
    <submittedName>
        <fullName evidence="1">Uncharacterized protein</fullName>
    </submittedName>
</protein>